<dbReference type="EMBL" id="CP104143">
    <property type="protein sequence ID" value="UWU16176.1"/>
    <property type="molecule type" value="Genomic_DNA"/>
</dbReference>
<name>A0ABY5XPZ9_RHISU</name>
<gene>
    <name evidence="2" type="ORF">N2599_09410</name>
</gene>
<accession>A0ABY5XPZ9</accession>
<dbReference type="GO" id="GO:0008168">
    <property type="term" value="F:methyltransferase activity"/>
    <property type="evidence" value="ECO:0007669"/>
    <property type="project" value="UniProtKB-KW"/>
</dbReference>
<evidence type="ECO:0000313" key="3">
    <source>
        <dbReference type="Proteomes" id="UP001060123"/>
    </source>
</evidence>
<dbReference type="RefSeq" id="WP_051336516.1">
    <property type="nucleotide sequence ID" value="NZ_CP104143.1"/>
</dbReference>
<dbReference type="GO" id="GO:0032259">
    <property type="term" value="P:methylation"/>
    <property type="evidence" value="ECO:0007669"/>
    <property type="project" value="UniProtKB-KW"/>
</dbReference>
<keyword evidence="2" id="KW-0489">Methyltransferase</keyword>
<dbReference type="SUPFAM" id="SSF53335">
    <property type="entry name" value="S-adenosyl-L-methionine-dependent methyltransferases"/>
    <property type="match status" value="1"/>
</dbReference>
<evidence type="ECO:0000259" key="1">
    <source>
        <dbReference type="Pfam" id="PF05050"/>
    </source>
</evidence>
<keyword evidence="2" id="KW-0808">Transferase</keyword>
<dbReference type="Proteomes" id="UP001060123">
    <property type="component" value="Chromosome"/>
</dbReference>
<dbReference type="InterPro" id="IPR006342">
    <property type="entry name" value="FkbM_mtfrase"/>
</dbReference>
<feature type="domain" description="Methyltransferase FkbM" evidence="1">
    <location>
        <begin position="141"/>
        <end position="176"/>
    </location>
</feature>
<protein>
    <submittedName>
        <fullName evidence="2">FkbM family methyltransferase</fullName>
    </submittedName>
</protein>
<dbReference type="InterPro" id="IPR029063">
    <property type="entry name" value="SAM-dependent_MTases_sf"/>
</dbReference>
<dbReference type="Pfam" id="PF05050">
    <property type="entry name" value="Methyltransf_21"/>
    <property type="match status" value="1"/>
</dbReference>
<proteinExistence type="predicted"/>
<evidence type="ECO:0000313" key="2">
    <source>
        <dbReference type="EMBL" id="UWU16176.1"/>
    </source>
</evidence>
<keyword evidence="3" id="KW-1185">Reference proteome</keyword>
<organism evidence="2 3">
    <name type="scientific">Rhizobium sullae</name>
    <name type="common">Rhizobium hedysari</name>
    <dbReference type="NCBI Taxonomy" id="50338"/>
    <lineage>
        <taxon>Bacteria</taxon>
        <taxon>Pseudomonadati</taxon>
        <taxon>Pseudomonadota</taxon>
        <taxon>Alphaproteobacteria</taxon>
        <taxon>Hyphomicrobiales</taxon>
        <taxon>Rhizobiaceae</taxon>
        <taxon>Rhizobium/Agrobacterium group</taxon>
        <taxon>Rhizobium</taxon>
    </lineage>
</organism>
<reference evidence="2" key="1">
    <citation type="submission" date="2022-09" db="EMBL/GenBank/DDBJ databases">
        <title>Australian commercial rhizobial inoculants.</title>
        <authorList>
            <person name="Kohlmeier M.G."/>
            <person name="O'Hara G.W."/>
            <person name="Colombi E."/>
            <person name="Ramsay J.P."/>
            <person name="Terpolilli J."/>
        </authorList>
    </citation>
    <scope>NUCLEOTIDE SEQUENCE</scope>
    <source>
        <strain evidence="2">WSM1592</strain>
    </source>
</reference>
<sequence length="270" mass="30277">MGIRSGIVNALLKSDRVVTDCSSQEEIAATLRLLRPALTGLDFVRIGGFGDGGYLVPNDLAGIKYCFSPGVSEVADFEEQLASDFGIYSFLADASVDAPPADNSFFDFEKKFLGCRDQAEFMKLSTWMEKKIPAGDAGDLILQMDIEGSEYDVFIDSSIETLRRFRIMVVEFHGMDMMFHAKSLKFLKAIFEKLAGEFVVAHIHPNNCKTAVQRFGISVPPVMEVTFLRKDRVKPVRDGDVLLFPHELDRKNVPSKEDVILPDIWWKQVP</sequence>